<feature type="compositionally biased region" description="Low complexity" evidence="1">
    <location>
        <begin position="62"/>
        <end position="74"/>
    </location>
</feature>
<keyword evidence="2" id="KW-1133">Transmembrane helix</keyword>
<evidence type="ECO:0000256" key="3">
    <source>
        <dbReference type="SAM" id="SignalP"/>
    </source>
</evidence>
<feature type="signal peptide" evidence="3">
    <location>
        <begin position="1"/>
        <end position="30"/>
    </location>
</feature>
<organism evidence="4 5">
    <name type="scientific">Paractinoplanes durhamensis</name>
    <dbReference type="NCBI Taxonomy" id="113563"/>
    <lineage>
        <taxon>Bacteria</taxon>
        <taxon>Bacillati</taxon>
        <taxon>Actinomycetota</taxon>
        <taxon>Actinomycetes</taxon>
        <taxon>Micromonosporales</taxon>
        <taxon>Micromonosporaceae</taxon>
        <taxon>Paractinoplanes</taxon>
    </lineage>
</organism>
<name>A0ABQ3YM84_9ACTN</name>
<protein>
    <recommendedName>
        <fullName evidence="6">LPXTG cell wall anchor domain-containing protein</fullName>
    </recommendedName>
</protein>
<sequence>MSATRRILAAGLPSVAVAAALAFSATPVLAADTAVRPAVTASPCNEADRTKCDYGTKGGGTSPATTTGPATTGGHTRGHGGYGSVAPSTTPTTPATTPTTPATTPPSGNVDTVPPTTPPGVQDTGTPAPSSSTPGGGVSAGHALPVTGAPMGAVISLGALMVAAGAASVWYTRRRRSA</sequence>
<dbReference type="RefSeq" id="WP_203724123.1">
    <property type="nucleotide sequence ID" value="NZ_BAAATX010000008.1"/>
</dbReference>
<feature type="chain" id="PRO_5046186900" description="LPXTG cell wall anchor domain-containing protein" evidence="3">
    <location>
        <begin position="31"/>
        <end position="178"/>
    </location>
</feature>
<keyword evidence="2" id="KW-0812">Transmembrane</keyword>
<evidence type="ECO:0000256" key="2">
    <source>
        <dbReference type="SAM" id="Phobius"/>
    </source>
</evidence>
<feature type="compositionally biased region" description="Low complexity" evidence="1">
    <location>
        <begin position="84"/>
        <end position="127"/>
    </location>
</feature>
<reference evidence="4 5" key="1">
    <citation type="submission" date="2021-01" db="EMBL/GenBank/DDBJ databases">
        <title>Whole genome shotgun sequence of Actinoplanes durhamensis NBRC 14914.</title>
        <authorList>
            <person name="Komaki H."/>
            <person name="Tamura T."/>
        </authorList>
    </citation>
    <scope>NUCLEOTIDE SEQUENCE [LARGE SCALE GENOMIC DNA]</scope>
    <source>
        <strain evidence="4 5">NBRC 14914</strain>
    </source>
</reference>
<evidence type="ECO:0000313" key="4">
    <source>
        <dbReference type="EMBL" id="GID98686.1"/>
    </source>
</evidence>
<feature type="transmembrane region" description="Helical" evidence="2">
    <location>
        <begin position="151"/>
        <end position="172"/>
    </location>
</feature>
<feature type="region of interest" description="Disordered" evidence="1">
    <location>
        <begin position="40"/>
        <end position="141"/>
    </location>
</feature>
<keyword evidence="3" id="KW-0732">Signal</keyword>
<dbReference type="EMBL" id="BOML01000002">
    <property type="protein sequence ID" value="GID98686.1"/>
    <property type="molecule type" value="Genomic_DNA"/>
</dbReference>
<evidence type="ECO:0000256" key="1">
    <source>
        <dbReference type="SAM" id="MobiDB-lite"/>
    </source>
</evidence>
<proteinExistence type="predicted"/>
<keyword evidence="2" id="KW-0472">Membrane</keyword>
<keyword evidence="5" id="KW-1185">Reference proteome</keyword>
<comment type="caution">
    <text evidence="4">The sequence shown here is derived from an EMBL/GenBank/DDBJ whole genome shotgun (WGS) entry which is preliminary data.</text>
</comment>
<evidence type="ECO:0008006" key="6">
    <source>
        <dbReference type="Google" id="ProtNLM"/>
    </source>
</evidence>
<evidence type="ECO:0000313" key="5">
    <source>
        <dbReference type="Proteomes" id="UP000637628"/>
    </source>
</evidence>
<accession>A0ABQ3YM84</accession>
<dbReference type="Proteomes" id="UP000637628">
    <property type="component" value="Unassembled WGS sequence"/>
</dbReference>
<gene>
    <name evidence="4" type="ORF">Adu01nite_00370</name>
</gene>